<dbReference type="InterPro" id="IPR002100">
    <property type="entry name" value="TF_MADSbox"/>
</dbReference>
<dbReference type="SMART" id="SM00432">
    <property type="entry name" value="MADS"/>
    <property type="match status" value="1"/>
</dbReference>
<dbReference type="Pfam" id="PF00319">
    <property type="entry name" value="SRF-TF"/>
    <property type="match status" value="1"/>
</dbReference>
<comment type="subcellular location">
    <subcellularLocation>
        <location evidence="1">Nucleus</location>
    </subcellularLocation>
</comment>
<keyword evidence="8" id="KW-1185">Reference proteome</keyword>
<evidence type="ECO:0000256" key="5">
    <source>
        <dbReference type="ARBA" id="ARBA00023242"/>
    </source>
</evidence>
<sequence length="123" mass="13543">MAVVVALVFGRPARSNGRRGMTDAAPAHNRRPLPFCRRAYITGRLAGPIEERVRRGICFQKRVAGLEKKAEELTVLCDAHVSFIVLSYSDSGLHHFATLATYTPQLSTISSQLMPSAAVYWLA</sequence>
<evidence type="ECO:0000256" key="4">
    <source>
        <dbReference type="ARBA" id="ARBA00023163"/>
    </source>
</evidence>
<evidence type="ECO:0000256" key="3">
    <source>
        <dbReference type="ARBA" id="ARBA00023125"/>
    </source>
</evidence>
<dbReference type="GO" id="GO:0046983">
    <property type="term" value="F:protein dimerization activity"/>
    <property type="evidence" value="ECO:0007669"/>
    <property type="project" value="InterPro"/>
</dbReference>
<name>A0A6G1EUG2_9ORYZ</name>
<dbReference type="OrthoDB" id="690921at2759"/>
<dbReference type="Gene3D" id="3.40.1810.10">
    <property type="entry name" value="Transcription factor, MADS-box"/>
    <property type="match status" value="1"/>
</dbReference>
<evidence type="ECO:0000256" key="1">
    <source>
        <dbReference type="ARBA" id="ARBA00004123"/>
    </source>
</evidence>
<proteinExistence type="predicted"/>
<reference evidence="7 8" key="1">
    <citation type="submission" date="2019-11" db="EMBL/GenBank/DDBJ databases">
        <title>Whole genome sequence of Oryza granulata.</title>
        <authorList>
            <person name="Li W."/>
        </authorList>
    </citation>
    <scope>NUCLEOTIDE SEQUENCE [LARGE SCALE GENOMIC DNA]</scope>
    <source>
        <strain evidence="8">cv. Menghai</strain>
        <tissue evidence="7">Leaf</tissue>
    </source>
</reference>
<dbReference type="PROSITE" id="PS50066">
    <property type="entry name" value="MADS_BOX_2"/>
    <property type="match status" value="1"/>
</dbReference>
<dbReference type="GO" id="GO:0003677">
    <property type="term" value="F:DNA binding"/>
    <property type="evidence" value="ECO:0007669"/>
    <property type="project" value="UniProtKB-KW"/>
</dbReference>
<dbReference type="EMBL" id="SPHZ02000003">
    <property type="protein sequence ID" value="KAF0928280.1"/>
    <property type="molecule type" value="Genomic_DNA"/>
</dbReference>
<dbReference type="PRINTS" id="PR00404">
    <property type="entry name" value="MADSDOMAIN"/>
</dbReference>
<feature type="domain" description="MADS-box" evidence="6">
    <location>
        <begin position="49"/>
        <end position="87"/>
    </location>
</feature>
<dbReference type="AlphaFoldDB" id="A0A6G1EUG2"/>
<dbReference type="GO" id="GO:0005634">
    <property type="term" value="C:nucleus"/>
    <property type="evidence" value="ECO:0007669"/>
    <property type="project" value="UniProtKB-SubCell"/>
</dbReference>
<keyword evidence="3" id="KW-0238">DNA-binding</keyword>
<gene>
    <name evidence="7" type="ORF">E2562_039393</name>
</gene>
<evidence type="ECO:0000259" key="6">
    <source>
        <dbReference type="PROSITE" id="PS50066"/>
    </source>
</evidence>
<dbReference type="InterPro" id="IPR036879">
    <property type="entry name" value="TF_MADSbox_sf"/>
</dbReference>
<comment type="caution">
    <text evidence="7">The sequence shown here is derived from an EMBL/GenBank/DDBJ whole genome shotgun (WGS) entry which is preliminary data.</text>
</comment>
<evidence type="ECO:0000313" key="8">
    <source>
        <dbReference type="Proteomes" id="UP000479710"/>
    </source>
</evidence>
<keyword evidence="2" id="KW-0805">Transcription regulation</keyword>
<dbReference type="SUPFAM" id="SSF55455">
    <property type="entry name" value="SRF-like"/>
    <property type="match status" value="1"/>
</dbReference>
<evidence type="ECO:0000313" key="7">
    <source>
        <dbReference type="EMBL" id="KAF0928280.1"/>
    </source>
</evidence>
<organism evidence="7 8">
    <name type="scientific">Oryza meyeriana var. granulata</name>
    <dbReference type="NCBI Taxonomy" id="110450"/>
    <lineage>
        <taxon>Eukaryota</taxon>
        <taxon>Viridiplantae</taxon>
        <taxon>Streptophyta</taxon>
        <taxon>Embryophyta</taxon>
        <taxon>Tracheophyta</taxon>
        <taxon>Spermatophyta</taxon>
        <taxon>Magnoliopsida</taxon>
        <taxon>Liliopsida</taxon>
        <taxon>Poales</taxon>
        <taxon>Poaceae</taxon>
        <taxon>BOP clade</taxon>
        <taxon>Oryzoideae</taxon>
        <taxon>Oryzeae</taxon>
        <taxon>Oryzinae</taxon>
        <taxon>Oryza</taxon>
        <taxon>Oryza meyeriana</taxon>
    </lineage>
</organism>
<dbReference type="Proteomes" id="UP000479710">
    <property type="component" value="Unassembled WGS sequence"/>
</dbReference>
<evidence type="ECO:0000256" key="2">
    <source>
        <dbReference type="ARBA" id="ARBA00023015"/>
    </source>
</evidence>
<protein>
    <recommendedName>
        <fullName evidence="6">MADS-box domain-containing protein</fullName>
    </recommendedName>
</protein>
<keyword evidence="4" id="KW-0804">Transcription</keyword>
<accession>A0A6G1EUG2</accession>
<keyword evidence="5" id="KW-0539">Nucleus</keyword>